<sequence>MYLNWDKPALPRVFNTNVSNVPPSENKQDVVMQLRLEDVDLTSVDILERLIALISGRASTVETS</sequence>
<name>A0A2R6NQ02_9APHY</name>
<proteinExistence type="predicted"/>
<keyword evidence="2" id="KW-1185">Reference proteome</keyword>
<comment type="caution">
    <text evidence="1">The sequence shown here is derived from an EMBL/GenBank/DDBJ whole genome shotgun (WGS) entry which is preliminary data.</text>
</comment>
<evidence type="ECO:0000313" key="1">
    <source>
        <dbReference type="EMBL" id="PSR74218.1"/>
    </source>
</evidence>
<accession>A0A2R6NQ02</accession>
<dbReference type="EMBL" id="MLYV02001010">
    <property type="protein sequence ID" value="PSR74218.1"/>
    <property type="molecule type" value="Genomic_DNA"/>
</dbReference>
<protein>
    <submittedName>
        <fullName evidence="1">Uncharacterized protein</fullName>
    </submittedName>
</protein>
<dbReference type="AlphaFoldDB" id="A0A2R6NQ02"/>
<reference evidence="1 2" key="1">
    <citation type="submission" date="2018-02" db="EMBL/GenBank/DDBJ databases">
        <title>Genome sequence of the basidiomycete white-rot fungus Phlebia centrifuga.</title>
        <authorList>
            <person name="Granchi Z."/>
            <person name="Peng M."/>
            <person name="de Vries R.P."/>
            <person name="Hilden K."/>
            <person name="Makela M.R."/>
            <person name="Grigoriev I."/>
            <person name="Riley R."/>
        </authorList>
    </citation>
    <scope>NUCLEOTIDE SEQUENCE [LARGE SCALE GENOMIC DNA]</scope>
    <source>
        <strain evidence="1 2">FBCC195</strain>
    </source>
</reference>
<evidence type="ECO:0000313" key="2">
    <source>
        <dbReference type="Proteomes" id="UP000186601"/>
    </source>
</evidence>
<dbReference type="Proteomes" id="UP000186601">
    <property type="component" value="Unassembled WGS sequence"/>
</dbReference>
<gene>
    <name evidence="1" type="ORF">PHLCEN_2v10020</name>
</gene>
<organism evidence="1 2">
    <name type="scientific">Hermanssonia centrifuga</name>
    <dbReference type="NCBI Taxonomy" id="98765"/>
    <lineage>
        <taxon>Eukaryota</taxon>
        <taxon>Fungi</taxon>
        <taxon>Dikarya</taxon>
        <taxon>Basidiomycota</taxon>
        <taxon>Agaricomycotina</taxon>
        <taxon>Agaricomycetes</taxon>
        <taxon>Polyporales</taxon>
        <taxon>Meruliaceae</taxon>
        <taxon>Hermanssonia</taxon>
    </lineage>
</organism>